<dbReference type="PANTHER" id="PTHR43471">
    <property type="entry name" value="ABC TRANSPORTER PERMEASE"/>
    <property type="match status" value="1"/>
</dbReference>
<protein>
    <submittedName>
        <fullName evidence="8">ABC-2 type transport system permease protein</fullName>
    </submittedName>
</protein>
<sequence>MTLTNQTRPVDTSTTGTGTPRATTSFWQAVGLVAGREISTKLRDKAFLFSTIFFLLTTLAATVLPALLAGGPSSVAVVGSQATEALDRAGLEVRTVADEQAARDLVLNEEVDAAVVADATGVRVLALDEAPTDVVRALSSAPPVQLLDPDAADPVVRTLIPLAFGMIFFFTSITFGVQIAQSVTEEKQTRIVEILVATVPVRALLAGKVVAASTLAIAQIVLIALAAVVGMAVTDSGTMMSQLAPAIGWFIPFFVVGFVLLAAIWAVTGALVSRQEDIGSVSMPVQLLVLVPFFAVVFGNDNSTLMTVLSYVPFSAPTAMPVRLFLGEAAPWEPVLALVVLLAGAVAVLLLAARLYEGSLLRTNGRTTLAAAWRDRG</sequence>
<feature type="compositionally biased region" description="Low complexity" evidence="5">
    <location>
        <begin position="7"/>
        <end position="20"/>
    </location>
</feature>
<feature type="transmembrane region" description="Helical" evidence="6">
    <location>
        <begin position="216"/>
        <end position="234"/>
    </location>
</feature>
<evidence type="ECO:0000256" key="6">
    <source>
        <dbReference type="SAM" id="Phobius"/>
    </source>
</evidence>
<reference evidence="8 9" key="1">
    <citation type="submission" date="2018-10" db="EMBL/GenBank/DDBJ databases">
        <title>Sequencing the genomes of 1000 actinobacteria strains.</title>
        <authorList>
            <person name="Klenk H.-P."/>
        </authorList>
    </citation>
    <scope>NUCLEOTIDE SEQUENCE [LARGE SCALE GENOMIC DNA]</scope>
    <source>
        <strain evidence="8 9">DSM 45175</strain>
    </source>
</reference>
<dbReference type="Proteomes" id="UP000277671">
    <property type="component" value="Unassembled WGS sequence"/>
</dbReference>
<accession>A0A495JNC9</accession>
<evidence type="ECO:0000256" key="5">
    <source>
        <dbReference type="SAM" id="MobiDB-lite"/>
    </source>
</evidence>
<feature type="transmembrane region" description="Helical" evidence="6">
    <location>
        <begin position="336"/>
        <end position="356"/>
    </location>
</feature>
<evidence type="ECO:0000256" key="4">
    <source>
        <dbReference type="ARBA" id="ARBA00023136"/>
    </source>
</evidence>
<evidence type="ECO:0000259" key="7">
    <source>
        <dbReference type="Pfam" id="PF12698"/>
    </source>
</evidence>
<comment type="caution">
    <text evidence="8">The sequence shown here is derived from an EMBL/GenBank/DDBJ whole genome shotgun (WGS) entry which is preliminary data.</text>
</comment>
<dbReference type="AlphaFoldDB" id="A0A495JNC9"/>
<gene>
    <name evidence="8" type="ORF">BDK92_4938</name>
</gene>
<organism evidence="8 9">
    <name type="scientific">Micromonospora pisi</name>
    <dbReference type="NCBI Taxonomy" id="589240"/>
    <lineage>
        <taxon>Bacteria</taxon>
        <taxon>Bacillati</taxon>
        <taxon>Actinomycetota</taxon>
        <taxon>Actinomycetes</taxon>
        <taxon>Micromonosporales</taxon>
        <taxon>Micromonosporaceae</taxon>
        <taxon>Micromonospora</taxon>
    </lineage>
</organism>
<dbReference type="OrthoDB" id="3268959at2"/>
<feature type="domain" description="ABC-2 type transporter transmembrane" evidence="7">
    <location>
        <begin position="162"/>
        <end position="353"/>
    </location>
</feature>
<evidence type="ECO:0000313" key="8">
    <source>
        <dbReference type="EMBL" id="RKR90560.1"/>
    </source>
</evidence>
<keyword evidence="3 6" id="KW-1133">Transmembrane helix</keyword>
<feature type="region of interest" description="Disordered" evidence="5">
    <location>
        <begin position="1"/>
        <end position="20"/>
    </location>
</feature>
<evidence type="ECO:0000256" key="1">
    <source>
        <dbReference type="ARBA" id="ARBA00004141"/>
    </source>
</evidence>
<dbReference type="PANTHER" id="PTHR43471:SF3">
    <property type="entry name" value="ABC TRANSPORTER PERMEASE PROTEIN NATB"/>
    <property type="match status" value="1"/>
</dbReference>
<dbReference type="GO" id="GO:0016020">
    <property type="term" value="C:membrane"/>
    <property type="evidence" value="ECO:0007669"/>
    <property type="project" value="UniProtKB-SubCell"/>
</dbReference>
<feature type="transmembrane region" description="Helical" evidence="6">
    <location>
        <begin position="246"/>
        <end position="272"/>
    </location>
</feature>
<evidence type="ECO:0000256" key="3">
    <source>
        <dbReference type="ARBA" id="ARBA00022989"/>
    </source>
</evidence>
<dbReference type="RefSeq" id="WP_121158816.1">
    <property type="nucleotide sequence ID" value="NZ_RBKT01000001.1"/>
</dbReference>
<keyword evidence="4 6" id="KW-0472">Membrane</keyword>
<keyword evidence="2 6" id="KW-0812">Transmembrane</keyword>
<comment type="subcellular location">
    <subcellularLocation>
        <location evidence="1">Membrane</location>
        <topology evidence="1">Multi-pass membrane protein</topology>
    </subcellularLocation>
</comment>
<dbReference type="GO" id="GO:0140359">
    <property type="term" value="F:ABC-type transporter activity"/>
    <property type="evidence" value="ECO:0007669"/>
    <property type="project" value="InterPro"/>
</dbReference>
<feature type="transmembrane region" description="Helical" evidence="6">
    <location>
        <begin position="159"/>
        <end position="179"/>
    </location>
</feature>
<dbReference type="Pfam" id="PF12698">
    <property type="entry name" value="ABC2_membrane_3"/>
    <property type="match status" value="1"/>
</dbReference>
<feature type="transmembrane region" description="Helical" evidence="6">
    <location>
        <begin position="46"/>
        <end position="68"/>
    </location>
</feature>
<proteinExistence type="predicted"/>
<feature type="transmembrane region" description="Helical" evidence="6">
    <location>
        <begin position="278"/>
        <end position="298"/>
    </location>
</feature>
<name>A0A495JNC9_9ACTN</name>
<keyword evidence="9" id="KW-1185">Reference proteome</keyword>
<dbReference type="InterPro" id="IPR013525">
    <property type="entry name" value="ABC2_TM"/>
</dbReference>
<dbReference type="EMBL" id="RBKT01000001">
    <property type="protein sequence ID" value="RKR90560.1"/>
    <property type="molecule type" value="Genomic_DNA"/>
</dbReference>
<evidence type="ECO:0000313" key="9">
    <source>
        <dbReference type="Proteomes" id="UP000277671"/>
    </source>
</evidence>
<evidence type="ECO:0000256" key="2">
    <source>
        <dbReference type="ARBA" id="ARBA00022692"/>
    </source>
</evidence>